<dbReference type="Pfam" id="PF21787">
    <property type="entry name" value="TNP-like_RNaseH_N"/>
    <property type="match status" value="1"/>
</dbReference>
<evidence type="ECO:0000259" key="3">
    <source>
        <dbReference type="Pfam" id="PF21789"/>
    </source>
</evidence>
<evidence type="ECO:0000313" key="5">
    <source>
        <dbReference type="Proteomes" id="UP000478052"/>
    </source>
</evidence>
<dbReference type="EMBL" id="VUJU01005491">
    <property type="protein sequence ID" value="KAF0751060.1"/>
    <property type="molecule type" value="Genomic_DNA"/>
</dbReference>
<evidence type="ECO:0000259" key="2">
    <source>
        <dbReference type="Pfam" id="PF21788"/>
    </source>
</evidence>
<dbReference type="Pfam" id="PF21788">
    <property type="entry name" value="TNP-like_GBD"/>
    <property type="match status" value="1"/>
</dbReference>
<dbReference type="InterPro" id="IPR048365">
    <property type="entry name" value="TNP-like_RNaseH_N"/>
</dbReference>
<dbReference type="InterPro" id="IPR048366">
    <property type="entry name" value="TNP-like_GBD"/>
</dbReference>
<dbReference type="OrthoDB" id="6610600at2759"/>
<feature type="domain" description="Transposable element P transposase-like GTP-binding insertion" evidence="2">
    <location>
        <begin position="543"/>
        <end position="590"/>
    </location>
</feature>
<proteinExistence type="predicted"/>
<keyword evidence="5" id="KW-1185">Reference proteome</keyword>
<feature type="domain" description="Transposable element P transposase-like RNase H C-terminal" evidence="3">
    <location>
        <begin position="606"/>
        <end position="630"/>
    </location>
</feature>
<evidence type="ECO:0000313" key="4">
    <source>
        <dbReference type="EMBL" id="KAF0751060.1"/>
    </source>
</evidence>
<feature type="domain" description="Transposable element P transposase-like RNase H" evidence="1">
    <location>
        <begin position="379"/>
        <end position="475"/>
    </location>
</feature>
<evidence type="ECO:0000259" key="1">
    <source>
        <dbReference type="Pfam" id="PF21787"/>
    </source>
</evidence>
<dbReference type="InterPro" id="IPR048367">
    <property type="entry name" value="TNP-like_RNaseH_C"/>
</dbReference>
<organism evidence="4 5">
    <name type="scientific">Aphis craccivora</name>
    <name type="common">Cowpea aphid</name>
    <dbReference type="NCBI Taxonomy" id="307492"/>
    <lineage>
        <taxon>Eukaryota</taxon>
        <taxon>Metazoa</taxon>
        <taxon>Ecdysozoa</taxon>
        <taxon>Arthropoda</taxon>
        <taxon>Hexapoda</taxon>
        <taxon>Insecta</taxon>
        <taxon>Pterygota</taxon>
        <taxon>Neoptera</taxon>
        <taxon>Paraneoptera</taxon>
        <taxon>Hemiptera</taxon>
        <taxon>Sternorrhyncha</taxon>
        <taxon>Aphidomorpha</taxon>
        <taxon>Aphidoidea</taxon>
        <taxon>Aphididae</taxon>
        <taxon>Aphidini</taxon>
        <taxon>Aphis</taxon>
        <taxon>Aphis</taxon>
    </lineage>
</organism>
<dbReference type="Proteomes" id="UP000478052">
    <property type="component" value="Unassembled WGS sequence"/>
</dbReference>
<comment type="caution">
    <text evidence="4">The sequence shown here is derived from an EMBL/GenBank/DDBJ whole genome shotgun (WGS) entry which is preliminary data.</text>
</comment>
<name>A0A6G0Y876_APHCR</name>
<reference evidence="4 5" key="1">
    <citation type="submission" date="2019-08" db="EMBL/GenBank/DDBJ databases">
        <title>Whole genome of Aphis craccivora.</title>
        <authorList>
            <person name="Voronova N.V."/>
            <person name="Shulinski R.S."/>
            <person name="Bandarenka Y.V."/>
            <person name="Zhorov D.G."/>
            <person name="Warner D."/>
        </authorList>
    </citation>
    <scope>NUCLEOTIDE SEQUENCE [LARGE SCALE GENOMIC DNA]</scope>
    <source>
        <strain evidence="4">180601</strain>
        <tissue evidence="4">Whole Body</tissue>
    </source>
</reference>
<protein>
    <submittedName>
        <fullName evidence="4">THAP-type domain-containing protein</fullName>
    </submittedName>
</protein>
<dbReference type="AlphaFoldDB" id="A0A6G0Y876"/>
<dbReference type="Pfam" id="PF21789">
    <property type="entry name" value="TNP-like_RNaseH_C"/>
    <property type="match status" value="1"/>
</dbReference>
<sequence>MRAVYKIPKLKEGAIPSIFPNCPKYLSSSLKQRKLPLIRRSSPKKPKTDKKKDPKMDCSFISELQSKDIAIIDSINNSIGIFSFSKLQENINSIVFPNGWSRHDIPGKLIMFSFFIVKTEETLTENYIPTPILYKRVCLGVNLNFQCFVMNISVNTDLFGSNKLNCSKDLEDILKQFDISIICKGYKLKEQLLHSKTTFTDPAGNLRHIMCPLILNQNNDCKYCNKAIRTIMRKRLRLLKNNTTPKRIHILSSPKVLQLRKNHKLTLQRKYRAVVLNKKLKDKLFNMQGEMSKLTSMSLEERLKTNEIPTNQRVALHAILSAAQVLNLRGRRYSEDWILLCLLFHMRSPCGYNFIRNNEIMPLPCVKTIRRYLSSIDTQCGFDPKFLQMFSLHMAQKEEFQRHGLLVFYEISTRESIAVNSANLAYTGLIDFGEEGDKGKTFSDKANHGLVFMFIPLEDNYAQPIGVFASKGSTKGLAGAFIHGIVCDGAAPNRKFWNEMRISGKINKVKNWFEHPTDENRKIFVFSDTPHIFKNIRNRLYNNKELKILSNSMAKSLEFYRSYSPQLNNYTATENFCLKMNAAFDALNRKLKNEGVSPDNNDYKRFFGTIRQAGGANDHPATPTFLQLYKMLSVYSILKPPKTGNCTIENNKPSQNLISLDSIKQFIIVQKKTNHYYIKSVKNWTLQFNMMTGA</sequence>
<gene>
    <name evidence="4" type="ORF">FWK35_00016218</name>
</gene>
<accession>A0A6G0Y876</accession>